<feature type="domain" description="Alginate lyase" evidence="3">
    <location>
        <begin position="76"/>
        <end position="273"/>
    </location>
</feature>
<organism evidence="4 5">
    <name type="scientific">Mucilaginibacter dorajii</name>
    <dbReference type="NCBI Taxonomy" id="692994"/>
    <lineage>
        <taxon>Bacteria</taxon>
        <taxon>Pseudomonadati</taxon>
        <taxon>Bacteroidota</taxon>
        <taxon>Sphingobacteriia</taxon>
        <taxon>Sphingobacteriales</taxon>
        <taxon>Sphingobacteriaceae</taxon>
        <taxon>Mucilaginibacter</taxon>
    </lineage>
</organism>
<keyword evidence="1" id="KW-0732">Signal</keyword>
<dbReference type="CDD" id="cd00063">
    <property type="entry name" value="FN3"/>
    <property type="match status" value="1"/>
</dbReference>
<dbReference type="Gene3D" id="2.60.40.10">
    <property type="entry name" value="Immunoglobulins"/>
    <property type="match status" value="1"/>
</dbReference>
<gene>
    <name evidence="4" type="ORF">GCM10022210_49640</name>
</gene>
<proteinExistence type="predicted"/>
<comment type="caution">
    <text evidence="4">The sequence shown here is derived from an EMBL/GenBank/DDBJ whole genome shotgun (WGS) entry which is preliminary data.</text>
</comment>
<evidence type="ECO:0000256" key="1">
    <source>
        <dbReference type="ARBA" id="ARBA00022729"/>
    </source>
</evidence>
<evidence type="ECO:0000256" key="2">
    <source>
        <dbReference type="ARBA" id="ARBA00023239"/>
    </source>
</evidence>
<name>A0ABP7QZ92_9SPHI</name>
<dbReference type="Pfam" id="PF05426">
    <property type="entry name" value="Alginate_lyase"/>
    <property type="match status" value="1"/>
</dbReference>
<sequence>MCLADLVHAQPFMHPGLLQNVRDIARMKTAIKEKQDPIYSDFLFFQEHPQSQSTYHMQGPMKMVGRNPTVGQGIYDADANAAYQNALMWALTGEQSYADKAIEIIDAWSSTLKSITGRDAVLMAGLGPFKMVNAAEILRYTHSGWSSSSIENTEKHFREVIYPVIKDFAPFANGNWDAAAMKTMMAIGVFCNDRPIFERALHYYINGAGDGSLLNYIINETGQCQESGRDQSHTQLGIAHLGDCAEMAWHQGLNLYAYADNRLLKGFEYTAKYNLGYDVPYTPAIDMTGKYLYQQLSTEGRGRLRAVYEQIYNHYVNRVGLTAPYTQQAAEKVRPEQQGSPGADHMGFGTLLYSRVAAMGDEDNIRSIPAAPAGLLAKTSSTNGNIITWIASIGVKYYTVKRAERKNGPYSVLARQIPHSLYRDNNVVAGRTYYYTVSAFNKSGKSANAYPVSITSGFRINWKQSVFGGEEGLKDTAVFDGRQFTIIAKGIGIDSLHNQFKFIYTPLNGDGAITFRYIPQISSQFTGFGLVIREGLLDSAPQIALIIKPESSGQAEAPRWHTVLLFRGGAGNKVKTIASGSILSEPVVTFSRLTGYYWLRLQRKGEEFVGYSSVDGKNWAKIGSVTDRIKKRVLAGLAVSSGLSGNATIVSFDQVNLEE</sequence>
<evidence type="ECO:0000313" key="5">
    <source>
        <dbReference type="Proteomes" id="UP001500742"/>
    </source>
</evidence>
<dbReference type="InterPro" id="IPR003961">
    <property type="entry name" value="FN3_dom"/>
</dbReference>
<dbReference type="InterPro" id="IPR036116">
    <property type="entry name" value="FN3_sf"/>
</dbReference>
<dbReference type="Gene3D" id="1.50.10.100">
    <property type="entry name" value="Chondroitin AC/alginate lyase"/>
    <property type="match status" value="1"/>
</dbReference>
<evidence type="ECO:0000259" key="3">
    <source>
        <dbReference type="Pfam" id="PF05426"/>
    </source>
</evidence>
<dbReference type="SUPFAM" id="SSF48230">
    <property type="entry name" value="Chondroitin AC/alginate lyase"/>
    <property type="match status" value="1"/>
</dbReference>
<dbReference type="InterPro" id="IPR008397">
    <property type="entry name" value="Alginate_lyase_dom"/>
</dbReference>
<dbReference type="SUPFAM" id="SSF49265">
    <property type="entry name" value="Fibronectin type III"/>
    <property type="match status" value="1"/>
</dbReference>
<accession>A0ABP7QZ92</accession>
<dbReference type="InterPro" id="IPR008929">
    <property type="entry name" value="Chondroitin_lyas"/>
</dbReference>
<dbReference type="Gene3D" id="2.60.120.200">
    <property type="match status" value="1"/>
</dbReference>
<reference evidence="5" key="1">
    <citation type="journal article" date="2019" name="Int. J. Syst. Evol. Microbiol.">
        <title>The Global Catalogue of Microorganisms (GCM) 10K type strain sequencing project: providing services to taxonomists for standard genome sequencing and annotation.</title>
        <authorList>
            <consortium name="The Broad Institute Genomics Platform"/>
            <consortium name="The Broad Institute Genome Sequencing Center for Infectious Disease"/>
            <person name="Wu L."/>
            <person name="Ma J."/>
        </authorList>
    </citation>
    <scope>NUCLEOTIDE SEQUENCE [LARGE SCALE GENOMIC DNA]</scope>
    <source>
        <strain evidence="5">JCM 16601</strain>
    </source>
</reference>
<evidence type="ECO:0000313" key="4">
    <source>
        <dbReference type="EMBL" id="GAA3990192.1"/>
    </source>
</evidence>
<protein>
    <recommendedName>
        <fullName evidence="3">Alginate lyase domain-containing protein</fullName>
    </recommendedName>
</protein>
<keyword evidence="5" id="KW-1185">Reference proteome</keyword>
<dbReference type="InterPro" id="IPR013783">
    <property type="entry name" value="Ig-like_fold"/>
</dbReference>
<dbReference type="Proteomes" id="UP001500742">
    <property type="component" value="Unassembled WGS sequence"/>
</dbReference>
<keyword evidence="2" id="KW-0456">Lyase</keyword>
<dbReference type="EMBL" id="BAAAZC010000031">
    <property type="protein sequence ID" value="GAA3990192.1"/>
    <property type="molecule type" value="Genomic_DNA"/>
</dbReference>